<keyword evidence="3" id="KW-1185">Reference proteome</keyword>
<protein>
    <submittedName>
        <fullName evidence="2">Uncharacterized protein</fullName>
    </submittedName>
</protein>
<feature type="compositionally biased region" description="Polar residues" evidence="1">
    <location>
        <begin position="220"/>
        <end position="236"/>
    </location>
</feature>
<proteinExistence type="predicted"/>
<feature type="region of interest" description="Disordered" evidence="1">
    <location>
        <begin position="181"/>
        <end position="239"/>
    </location>
</feature>
<sequence length="269" mass="30878">MSKTRSHRPTLVEAQDFKGAPRGRHSTKLLPVVSSSSSNGEVTTGILPESARDKDKDLKIVALRAASSAQSNLLREMNQEEFLSLFNRGDPIVEYQDYLTGQAGQNYWKKEWVAVTPLPLPEVEMRPPESVQRHQTTDSTNQHQAQMNLHYPVGHSPPSADVHQYQHYQNTLNHPETAQGYQHHPAVAHQRPYNAANRSRNRNRSSNNSRNQEYRATNFRPRNSNGPRHRTNSQTARENRRIAHQRLIHQEMIRLNRTTQAQYQALEAM</sequence>
<evidence type="ECO:0000313" key="2">
    <source>
        <dbReference type="EMBL" id="KAA1077714.1"/>
    </source>
</evidence>
<feature type="region of interest" description="Disordered" evidence="1">
    <location>
        <begin position="1"/>
        <end position="45"/>
    </location>
</feature>
<evidence type="ECO:0000256" key="1">
    <source>
        <dbReference type="SAM" id="MobiDB-lite"/>
    </source>
</evidence>
<gene>
    <name evidence="2" type="ORF">PGT21_017307</name>
</gene>
<organism evidence="2 3">
    <name type="scientific">Puccinia graminis f. sp. tritici</name>
    <dbReference type="NCBI Taxonomy" id="56615"/>
    <lineage>
        <taxon>Eukaryota</taxon>
        <taxon>Fungi</taxon>
        <taxon>Dikarya</taxon>
        <taxon>Basidiomycota</taxon>
        <taxon>Pucciniomycotina</taxon>
        <taxon>Pucciniomycetes</taxon>
        <taxon>Pucciniales</taxon>
        <taxon>Pucciniaceae</taxon>
        <taxon>Puccinia</taxon>
    </lineage>
</organism>
<dbReference type="OrthoDB" id="2510764at2759"/>
<feature type="compositionally biased region" description="Low complexity" evidence="1">
    <location>
        <begin position="194"/>
        <end position="211"/>
    </location>
</feature>
<comment type="caution">
    <text evidence="2">The sequence shown here is derived from an EMBL/GenBank/DDBJ whole genome shotgun (WGS) entry which is preliminary data.</text>
</comment>
<dbReference type="AlphaFoldDB" id="A0A5B0MNY6"/>
<evidence type="ECO:0000313" key="3">
    <source>
        <dbReference type="Proteomes" id="UP000324748"/>
    </source>
</evidence>
<accession>A0A5B0MNY6</accession>
<dbReference type="EMBL" id="VSWC01000144">
    <property type="protein sequence ID" value="KAA1077714.1"/>
    <property type="molecule type" value="Genomic_DNA"/>
</dbReference>
<dbReference type="Proteomes" id="UP000324748">
    <property type="component" value="Unassembled WGS sequence"/>
</dbReference>
<feature type="compositionally biased region" description="Polar residues" evidence="1">
    <location>
        <begin position="33"/>
        <end position="42"/>
    </location>
</feature>
<reference evidence="2 3" key="1">
    <citation type="submission" date="2019-05" db="EMBL/GenBank/DDBJ databases">
        <title>Emergence of the Ug99 lineage of the wheat stem rust pathogen through somatic hybridization.</title>
        <authorList>
            <person name="Li F."/>
            <person name="Upadhyaya N.M."/>
            <person name="Sperschneider J."/>
            <person name="Matny O."/>
            <person name="Nguyen-Phuc H."/>
            <person name="Mago R."/>
            <person name="Raley C."/>
            <person name="Miller M.E."/>
            <person name="Silverstein K.A.T."/>
            <person name="Henningsen E."/>
            <person name="Hirsch C.D."/>
            <person name="Visser B."/>
            <person name="Pretorius Z.A."/>
            <person name="Steffenson B.J."/>
            <person name="Schwessinger B."/>
            <person name="Dodds P.N."/>
            <person name="Figueroa M."/>
        </authorList>
    </citation>
    <scope>NUCLEOTIDE SEQUENCE [LARGE SCALE GENOMIC DNA]</scope>
    <source>
        <strain evidence="2">21-0</strain>
    </source>
</reference>
<name>A0A5B0MNY6_PUCGR</name>